<feature type="region of interest" description="Disordered" evidence="1">
    <location>
        <begin position="406"/>
        <end position="536"/>
    </location>
</feature>
<feature type="compositionally biased region" description="Low complexity" evidence="1">
    <location>
        <begin position="433"/>
        <end position="444"/>
    </location>
</feature>
<feature type="compositionally biased region" description="Gly residues" evidence="1">
    <location>
        <begin position="518"/>
        <end position="536"/>
    </location>
</feature>
<proteinExistence type="predicted"/>
<sequence>MLKTNEMMGACVARRRAWGCGALAVALAGSLALAGCTGGTFEEAAEGAGEKSEQGQSGRAQGDSGATGTTDGVDWASLIDIPGMDFEYSDRDKDASYDVASATNIALSGQGATVSGEGAAVEGATVTISAAGTYAVTGELTAGSLVVNAGDQDKVQIVLSGASIRNEAGPALNIQQADKVFVTLDDGTQNTLADGASYELMEGEDEPNAALYSKADLTINGTGALSVEGNYRHGVNSKDDLVVTGGAITVVAKEDGLRGKDCVKVADGSFAITAGGDGVKSSNDEDPTRGFVSIDGGTFAVEAGDEGFQAATYLRLAGGDAQIKAADHALRSDVEAAMTGGTYVVEAGGKGMNPETKFTMDGGTFTVTGCEEGIEAQEGIVNNGELNITASDDGINAAVAERDSNDATISATTDGAGDAAAAEQGFGAGGQNGNADGQNDADGLGMPGGQGGMPEMPEDAEPGQMPGPPEGFDPSSGEVPELPDDVEEGQMPQRPEGAEGERPELPEGVEPGQVPDGEQGGGFGARDGRGGAGGPMGANASEDCLIQINGGVVTINAGGDAVDSNGYVEVTGGELVGASSGAGDSALDYEYGATVTGGTVILAGGAGMAETFSEGSTQPFALVSLNGSANTELSVESESGEVLARCTMPVPFQCVTLSVPGLAEGATGKLVAGDAMTDFTASTTPSGGMGAMGAPGGMEAPRDRGDRGGRDAQASTPEATA</sequence>
<feature type="compositionally biased region" description="Low complexity" evidence="1">
    <location>
        <begin position="406"/>
        <end position="425"/>
    </location>
</feature>
<evidence type="ECO:0000256" key="1">
    <source>
        <dbReference type="SAM" id="MobiDB-lite"/>
    </source>
</evidence>
<evidence type="ECO:0000256" key="2">
    <source>
        <dbReference type="SAM" id="SignalP"/>
    </source>
</evidence>
<name>A0A369NWW5_9ACTN</name>
<evidence type="ECO:0008006" key="5">
    <source>
        <dbReference type="Google" id="ProtNLM"/>
    </source>
</evidence>
<feature type="compositionally biased region" description="Basic and acidic residues" evidence="1">
    <location>
        <begin position="700"/>
        <end position="710"/>
    </location>
</feature>
<accession>A0A369NWW5</accession>
<gene>
    <name evidence="3" type="ORF">C1850_08300</name>
</gene>
<dbReference type="AlphaFoldDB" id="A0A369NWW5"/>
<dbReference type="InterPro" id="IPR025584">
    <property type="entry name" value="Cthe_2159"/>
</dbReference>
<reference evidence="3 4" key="1">
    <citation type="journal article" date="2018" name="Elife">
        <title>Discovery and characterization of a prevalent human gut bacterial enzyme sufficient for the inactivation of a family of plant toxins.</title>
        <authorList>
            <person name="Koppel N."/>
            <person name="Bisanz J.E."/>
            <person name="Pandelia M.E."/>
            <person name="Turnbaugh P.J."/>
            <person name="Balskus E.P."/>
        </authorList>
    </citation>
    <scope>NUCLEOTIDE SEQUENCE [LARGE SCALE GENOMIC DNA]</scope>
    <source>
        <strain evidence="3 4">OB21 GAM 11</strain>
    </source>
</reference>
<feature type="compositionally biased region" description="Gly residues" evidence="1">
    <location>
        <begin position="687"/>
        <end position="696"/>
    </location>
</feature>
<evidence type="ECO:0000313" key="3">
    <source>
        <dbReference type="EMBL" id="RDC43315.1"/>
    </source>
</evidence>
<dbReference type="EMBL" id="PPUT01000021">
    <property type="protein sequence ID" value="RDC43315.1"/>
    <property type="molecule type" value="Genomic_DNA"/>
</dbReference>
<feature type="compositionally biased region" description="Basic and acidic residues" evidence="1">
    <location>
        <begin position="496"/>
        <end position="505"/>
    </location>
</feature>
<evidence type="ECO:0000313" key="4">
    <source>
        <dbReference type="Proteomes" id="UP000253805"/>
    </source>
</evidence>
<dbReference type="RefSeq" id="WP_114549328.1">
    <property type="nucleotide sequence ID" value="NZ_PPUT01000021.1"/>
</dbReference>
<organism evidence="3 4">
    <name type="scientific">Adlercreutzia equolifaciens subsp. celatus</name>
    <dbReference type="NCBI Taxonomy" id="394340"/>
    <lineage>
        <taxon>Bacteria</taxon>
        <taxon>Bacillati</taxon>
        <taxon>Actinomycetota</taxon>
        <taxon>Coriobacteriia</taxon>
        <taxon>Eggerthellales</taxon>
        <taxon>Eggerthellaceae</taxon>
        <taxon>Adlercreutzia</taxon>
    </lineage>
</organism>
<dbReference type="Proteomes" id="UP000253805">
    <property type="component" value="Unassembled WGS sequence"/>
</dbReference>
<feature type="signal peptide" evidence="2">
    <location>
        <begin position="1"/>
        <end position="34"/>
    </location>
</feature>
<comment type="caution">
    <text evidence="3">The sequence shown here is derived from an EMBL/GenBank/DDBJ whole genome shotgun (WGS) entry which is preliminary data.</text>
</comment>
<feature type="region of interest" description="Disordered" evidence="1">
    <location>
        <begin position="44"/>
        <end position="73"/>
    </location>
</feature>
<protein>
    <recommendedName>
        <fullName evidence="5">Carbohydrate-binding domain-containing protein</fullName>
    </recommendedName>
</protein>
<feature type="region of interest" description="Disordered" evidence="1">
    <location>
        <begin position="682"/>
        <end position="721"/>
    </location>
</feature>
<dbReference type="Pfam" id="PF14262">
    <property type="entry name" value="Cthe_2159"/>
    <property type="match status" value="1"/>
</dbReference>
<feature type="chain" id="PRO_5039171175" description="Carbohydrate-binding domain-containing protein" evidence="2">
    <location>
        <begin position="35"/>
        <end position="721"/>
    </location>
</feature>
<keyword evidence="2" id="KW-0732">Signal</keyword>